<dbReference type="InterPro" id="IPR051048">
    <property type="entry name" value="Peptidase_S8/S53_subtilisin"/>
</dbReference>
<dbReference type="InterPro" id="IPR022398">
    <property type="entry name" value="Peptidase_S8_His-AS"/>
</dbReference>
<organism evidence="13 14">
    <name type="scientific">Micromonospora sonneratiae</name>
    <dbReference type="NCBI Taxonomy" id="1184706"/>
    <lineage>
        <taxon>Bacteria</taxon>
        <taxon>Bacillati</taxon>
        <taxon>Actinomycetota</taxon>
        <taxon>Actinomycetes</taxon>
        <taxon>Micromonosporales</taxon>
        <taxon>Micromonosporaceae</taxon>
        <taxon>Micromonospora</taxon>
    </lineage>
</organism>
<feature type="signal peptide" evidence="10">
    <location>
        <begin position="1"/>
        <end position="27"/>
    </location>
</feature>
<feature type="active site" description="Charge relay system" evidence="7">
    <location>
        <position position="273"/>
    </location>
</feature>
<dbReference type="EMBL" id="JBHTMP010000084">
    <property type="protein sequence ID" value="MFD1325560.1"/>
    <property type="molecule type" value="Genomic_DNA"/>
</dbReference>
<comment type="similarity">
    <text evidence="1 7 8">Belongs to the peptidase S8 family.</text>
</comment>
<dbReference type="InterPro" id="IPR036852">
    <property type="entry name" value="Peptidase_S8/S53_dom_sf"/>
</dbReference>
<evidence type="ECO:0000256" key="7">
    <source>
        <dbReference type="PROSITE-ProRule" id="PRU01240"/>
    </source>
</evidence>
<dbReference type="CDD" id="cd07487">
    <property type="entry name" value="Peptidases_S8_1"/>
    <property type="match status" value="1"/>
</dbReference>
<keyword evidence="4 10" id="KW-0732">Signal</keyword>
<dbReference type="SUPFAM" id="SSF52743">
    <property type="entry name" value="Subtilisin-like"/>
    <property type="match status" value="1"/>
</dbReference>
<accession>A0ABW3YQA5</accession>
<keyword evidence="2" id="KW-0964">Secreted</keyword>
<dbReference type="PROSITE" id="PS00138">
    <property type="entry name" value="SUBTILASE_SER"/>
    <property type="match status" value="1"/>
</dbReference>
<dbReference type="PANTHER" id="PTHR43399:SF4">
    <property type="entry name" value="CELL WALL-ASSOCIATED PROTEASE"/>
    <property type="match status" value="1"/>
</dbReference>
<proteinExistence type="inferred from homology"/>
<keyword evidence="6 7" id="KW-0720">Serine protease</keyword>
<feature type="active site" description="Charge relay system" evidence="7">
    <location>
        <position position="449"/>
    </location>
</feature>
<evidence type="ECO:0000313" key="14">
    <source>
        <dbReference type="Proteomes" id="UP001597260"/>
    </source>
</evidence>
<dbReference type="PANTHER" id="PTHR43399">
    <property type="entry name" value="SUBTILISIN-RELATED"/>
    <property type="match status" value="1"/>
</dbReference>
<reference evidence="14" key="1">
    <citation type="journal article" date="2019" name="Int. J. Syst. Evol. Microbiol.">
        <title>The Global Catalogue of Microorganisms (GCM) 10K type strain sequencing project: providing services to taxonomists for standard genome sequencing and annotation.</title>
        <authorList>
            <consortium name="The Broad Institute Genomics Platform"/>
            <consortium name="The Broad Institute Genome Sequencing Center for Infectious Disease"/>
            <person name="Wu L."/>
            <person name="Ma J."/>
        </authorList>
    </citation>
    <scope>NUCLEOTIDE SEQUENCE [LARGE SCALE GENOMIC DNA]</scope>
    <source>
        <strain evidence="14">JCM 31037</strain>
    </source>
</reference>
<feature type="chain" id="PRO_5046990955" evidence="10">
    <location>
        <begin position="28"/>
        <end position="1254"/>
    </location>
</feature>
<evidence type="ECO:0000256" key="2">
    <source>
        <dbReference type="ARBA" id="ARBA00022525"/>
    </source>
</evidence>
<dbReference type="Gene3D" id="3.40.50.200">
    <property type="entry name" value="Peptidase S8/S53 domain"/>
    <property type="match status" value="1"/>
</dbReference>
<evidence type="ECO:0000256" key="8">
    <source>
        <dbReference type="RuleBase" id="RU003355"/>
    </source>
</evidence>
<dbReference type="PROSITE" id="PS00137">
    <property type="entry name" value="SUBTILASE_HIS"/>
    <property type="match status" value="1"/>
</dbReference>
<evidence type="ECO:0000256" key="5">
    <source>
        <dbReference type="ARBA" id="ARBA00022801"/>
    </source>
</evidence>
<dbReference type="Proteomes" id="UP001597260">
    <property type="component" value="Unassembled WGS sequence"/>
</dbReference>
<comment type="caution">
    <text evidence="13">The sequence shown here is derived from an EMBL/GenBank/DDBJ whole genome shotgun (WGS) entry which is preliminary data.</text>
</comment>
<feature type="domain" description="PA" evidence="12">
    <location>
        <begin position="822"/>
        <end position="894"/>
    </location>
</feature>
<evidence type="ECO:0000256" key="1">
    <source>
        <dbReference type="ARBA" id="ARBA00011073"/>
    </source>
</evidence>
<evidence type="ECO:0000256" key="9">
    <source>
        <dbReference type="SAM" id="MobiDB-lite"/>
    </source>
</evidence>
<dbReference type="InterPro" id="IPR023828">
    <property type="entry name" value="Peptidase_S8_Ser-AS"/>
</dbReference>
<dbReference type="SUPFAM" id="SSF52025">
    <property type="entry name" value="PA domain"/>
    <property type="match status" value="1"/>
</dbReference>
<dbReference type="PRINTS" id="PR00723">
    <property type="entry name" value="SUBTILISIN"/>
</dbReference>
<sequence>MRTWRRRTLLGVTVAAALVVTSGGAAAHGQPSSTPDGVTEAPRSGQTTTTVTLITGDVVTVATGANQPTAVTVNGRTGSNGRITITTVGEDIYVLPREAQSLIAAGRLDRRLFNVTDLIEQGYDDARTGSIPLIVRYRGTANARSAASPAPTGGQVRQPLTSINGAAMRADKKQAEAFWEAIDDDGPQAGTARTQLAGGIERVWLDGKAKALLDVSVPQIGAPGAWAAGYDGTGVKVAVLDTGIDLGHPDFAGKIVDSRSFIAGEEVKDGHGHGTHVASTIAGSGAASGGRYKGVAPGAQLLVGKVLSDGGVGTDSEIIAGMEWAARSGAKVISMSLGGGGGDGTDPMALAVNELTAETGALFTIAAGNSGPQPNTLGSPGTADAALTVGAVNDADDIADFSSRGPRTGNGAVKPEITAPGVDIVAARASGTSMGRVVDQHYTSASGTSMATPHVAGAAAILAQQHPDWTAERLKGQLVSTAKAHASDSVFAQGAGRVDASRAVRQAVSGTGVVNYGTVQWDATAPVVKQVTYTNDGDQPITLALALRGSGAELPAGLLSLGVDTVTVPAKGTATVPVTMTPAGVPTGTYSAHLAGVSADGATVVSTAVGLVKDVERFQTKIKVIGRDGKAPALAAAEVRLFNLGQLALPEAFYPDVNGMVTLSLPAGEYTFHMGISDMSPEYNRLWEYTQGVLPNVTINGDRSITFDGRKASSVSVRTSKPTKTDRARLGFNSYSANQQNRYGFEMWAGGETALYSIPTAQTNDNLEAYTGWTLTAPDLAARVVGRNAVSLDDLAYFSGNGGSVRFDGTRRLQVVSAGTGTTEEYAGIDVRGRTALVKRSATVTPAQQLANAVAAGAAAIIVYNDTPARWGVDFWTRVPTAIPAMTLSGKQGGQLLDLLSRDRVTVEFKGVAVSPYAYELLQVENGGFPKDQRYRVRDKDLATLRTSYHASANGTEGGQFRYFWAPRQQVAYGFLDRMIMPTTRTEYVSTGLRTRQVTQLGPVWQVGGSEQTETVKVLRAGQRLTQTWNKAVVRTALPPDLADAAFRENDLVVVLASGLLDVGADHSQQAHVIQTDKVLATVYRNGERLGTSNFPTFAFPAVPERAEYRVTLDVAREDAWWTTSTKVNTAWTFHSQRPDARQLVPMLSVDYDVDVDINNRARADRRFDIGLNLRHVKGLDGPAVRDAKLWVSYDDGATWQLADVEAKRNGQFGATIRHPKLAETNGFVSLRVQATDADGNSVEQTVTRAYQLG</sequence>
<dbReference type="PROSITE" id="PS00136">
    <property type="entry name" value="SUBTILASE_ASP"/>
    <property type="match status" value="1"/>
</dbReference>
<feature type="domain" description="Peptidase S8/S53" evidence="11">
    <location>
        <begin position="232"/>
        <end position="496"/>
    </location>
</feature>
<evidence type="ECO:0000259" key="12">
    <source>
        <dbReference type="Pfam" id="PF02225"/>
    </source>
</evidence>
<dbReference type="PROSITE" id="PS51892">
    <property type="entry name" value="SUBTILASE"/>
    <property type="match status" value="1"/>
</dbReference>
<dbReference type="RefSeq" id="WP_377578119.1">
    <property type="nucleotide sequence ID" value="NZ_JBHTMP010000084.1"/>
</dbReference>
<dbReference type="Pfam" id="PF00082">
    <property type="entry name" value="Peptidase_S8"/>
    <property type="match status" value="1"/>
</dbReference>
<evidence type="ECO:0000256" key="6">
    <source>
        <dbReference type="ARBA" id="ARBA00022825"/>
    </source>
</evidence>
<keyword evidence="3 7" id="KW-0645">Protease</keyword>
<dbReference type="Gene3D" id="3.50.30.30">
    <property type="match status" value="1"/>
</dbReference>
<evidence type="ECO:0000313" key="13">
    <source>
        <dbReference type="EMBL" id="MFD1325560.1"/>
    </source>
</evidence>
<dbReference type="Gene3D" id="2.60.40.10">
    <property type="entry name" value="Immunoglobulins"/>
    <property type="match status" value="1"/>
</dbReference>
<evidence type="ECO:0000256" key="10">
    <source>
        <dbReference type="SAM" id="SignalP"/>
    </source>
</evidence>
<gene>
    <name evidence="13" type="ORF">ACFQ4H_31215</name>
</gene>
<feature type="active site" description="Charge relay system" evidence="7">
    <location>
        <position position="241"/>
    </location>
</feature>
<dbReference type="InterPro" id="IPR046450">
    <property type="entry name" value="PA_dom_sf"/>
</dbReference>
<dbReference type="InterPro" id="IPR023827">
    <property type="entry name" value="Peptidase_S8_Asp-AS"/>
</dbReference>
<keyword evidence="5 7" id="KW-0378">Hydrolase</keyword>
<dbReference type="Pfam" id="PF02225">
    <property type="entry name" value="PA"/>
    <property type="match status" value="1"/>
</dbReference>
<dbReference type="InterPro" id="IPR000209">
    <property type="entry name" value="Peptidase_S8/S53_dom"/>
</dbReference>
<evidence type="ECO:0000259" key="11">
    <source>
        <dbReference type="Pfam" id="PF00082"/>
    </source>
</evidence>
<name>A0ABW3YQA5_9ACTN</name>
<dbReference type="InterPro" id="IPR013783">
    <property type="entry name" value="Ig-like_fold"/>
</dbReference>
<evidence type="ECO:0000256" key="3">
    <source>
        <dbReference type="ARBA" id="ARBA00022670"/>
    </source>
</evidence>
<dbReference type="InterPro" id="IPR003137">
    <property type="entry name" value="PA_domain"/>
</dbReference>
<protein>
    <submittedName>
        <fullName evidence="13">S8 family serine peptidase</fullName>
    </submittedName>
</protein>
<feature type="region of interest" description="Disordered" evidence="9">
    <location>
        <begin position="24"/>
        <end position="45"/>
    </location>
</feature>
<keyword evidence="14" id="KW-1185">Reference proteome</keyword>
<dbReference type="InterPro" id="IPR015500">
    <property type="entry name" value="Peptidase_S8_subtilisin-rel"/>
</dbReference>
<evidence type="ECO:0000256" key="4">
    <source>
        <dbReference type="ARBA" id="ARBA00022729"/>
    </source>
</evidence>